<organism evidence="8 9">
    <name type="scientific">Mycolicibacterium mucogenicum</name>
    <name type="common">Mycobacterium mucogenicum</name>
    <dbReference type="NCBI Taxonomy" id="56689"/>
    <lineage>
        <taxon>Bacteria</taxon>
        <taxon>Bacillati</taxon>
        <taxon>Actinomycetota</taxon>
        <taxon>Actinomycetes</taxon>
        <taxon>Mycobacteriales</taxon>
        <taxon>Mycobacteriaceae</taxon>
        <taxon>Mycolicibacterium</taxon>
    </lineage>
</organism>
<keyword evidence="3 6" id="KW-0812">Transmembrane</keyword>
<protein>
    <recommendedName>
        <fullName evidence="7">DUF3817 domain-containing protein</fullName>
    </recommendedName>
</protein>
<gene>
    <name evidence="8" type="ORF">A5642_12680</name>
</gene>
<dbReference type="PANTHER" id="PTHR40077:SF1">
    <property type="entry name" value="MEMBRANE PROTEIN"/>
    <property type="match status" value="1"/>
</dbReference>
<dbReference type="PANTHER" id="PTHR40077">
    <property type="entry name" value="MEMBRANE PROTEIN-RELATED"/>
    <property type="match status" value="1"/>
</dbReference>
<name>A0A1A0N009_MYCMU</name>
<dbReference type="GO" id="GO:0005886">
    <property type="term" value="C:plasma membrane"/>
    <property type="evidence" value="ECO:0007669"/>
    <property type="project" value="UniProtKB-SubCell"/>
</dbReference>
<dbReference type="Pfam" id="PF12823">
    <property type="entry name" value="DUF3817"/>
    <property type="match status" value="1"/>
</dbReference>
<proteinExistence type="predicted"/>
<feature type="domain" description="DUF3817" evidence="7">
    <location>
        <begin position="10"/>
        <end position="98"/>
    </location>
</feature>
<reference evidence="8 9" key="1">
    <citation type="submission" date="2016-06" db="EMBL/GenBank/DDBJ databases">
        <authorList>
            <person name="Kjaerup R.B."/>
            <person name="Dalgaard T.S."/>
            <person name="Juul-Madsen H.R."/>
        </authorList>
    </citation>
    <scope>NUCLEOTIDE SEQUENCE [LARGE SCALE GENOMIC DNA]</scope>
    <source>
        <strain evidence="8 9">1199456.5</strain>
    </source>
</reference>
<feature type="transmembrane region" description="Helical" evidence="6">
    <location>
        <begin position="73"/>
        <end position="93"/>
    </location>
</feature>
<dbReference type="Proteomes" id="UP000093962">
    <property type="component" value="Unassembled WGS sequence"/>
</dbReference>
<feature type="transmembrane region" description="Helical" evidence="6">
    <location>
        <begin position="12"/>
        <end position="32"/>
    </location>
</feature>
<evidence type="ECO:0000256" key="6">
    <source>
        <dbReference type="SAM" id="Phobius"/>
    </source>
</evidence>
<comment type="caution">
    <text evidence="8">The sequence shown here is derived from an EMBL/GenBank/DDBJ whole genome shotgun (WGS) entry which is preliminary data.</text>
</comment>
<comment type="subcellular location">
    <subcellularLocation>
        <location evidence="1">Cell membrane</location>
        <topology evidence="1">Multi-pass membrane protein</topology>
    </subcellularLocation>
</comment>
<keyword evidence="4 6" id="KW-1133">Transmembrane helix</keyword>
<dbReference type="RefSeq" id="WP_064857912.1">
    <property type="nucleotide sequence ID" value="NZ_LZSF01000054.1"/>
</dbReference>
<evidence type="ECO:0000313" key="8">
    <source>
        <dbReference type="EMBL" id="OBA90393.1"/>
    </source>
</evidence>
<evidence type="ECO:0000313" key="9">
    <source>
        <dbReference type="Proteomes" id="UP000093962"/>
    </source>
</evidence>
<evidence type="ECO:0000256" key="4">
    <source>
        <dbReference type="ARBA" id="ARBA00022989"/>
    </source>
</evidence>
<dbReference type="EMBL" id="LZSF01000054">
    <property type="protein sequence ID" value="OBA90393.1"/>
    <property type="molecule type" value="Genomic_DNA"/>
</dbReference>
<sequence length="119" mass="12579">MSAVVSRVAGWFRLIAMAEAVSWVGLLIGMYFKYLGTPRTEVGVQIFGMVHGVVFLAFVATGLIVGWAARWSLVTWVLAAVSSIVPLASVAFLRWAERSGALAVGARAAEGEPEPSAVA</sequence>
<evidence type="ECO:0000256" key="1">
    <source>
        <dbReference type="ARBA" id="ARBA00004651"/>
    </source>
</evidence>
<dbReference type="OrthoDB" id="3396203at2"/>
<dbReference type="InterPro" id="IPR023845">
    <property type="entry name" value="DUF3817_TM"/>
</dbReference>
<dbReference type="AlphaFoldDB" id="A0A1A0N009"/>
<evidence type="ECO:0000259" key="7">
    <source>
        <dbReference type="Pfam" id="PF12823"/>
    </source>
</evidence>
<dbReference type="NCBIfam" id="TIGR03954">
    <property type="entry name" value="integ_memb_HG"/>
    <property type="match status" value="1"/>
</dbReference>
<evidence type="ECO:0000256" key="2">
    <source>
        <dbReference type="ARBA" id="ARBA00022475"/>
    </source>
</evidence>
<accession>A0A1A0N009</accession>
<feature type="transmembrane region" description="Helical" evidence="6">
    <location>
        <begin position="44"/>
        <end position="67"/>
    </location>
</feature>
<evidence type="ECO:0000256" key="3">
    <source>
        <dbReference type="ARBA" id="ARBA00022692"/>
    </source>
</evidence>
<keyword evidence="5 6" id="KW-0472">Membrane</keyword>
<keyword evidence="2" id="KW-1003">Cell membrane</keyword>
<evidence type="ECO:0000256" key="5">
    <source>
        <dbReference type="ARBA" id="ARBA00023136"/>
    </source>
</evidence>